<dbReference type="HOGENOM" id="CLU_006842_0_4_1"/>
<dbReference type="InterPro" id="IPR001254">
    <property type="entry name" value="Trypsin_dom"/>
</dbReference>
<dbReference type="GO" id="GO:0005783">
    <property type="term" value="C:endoplasmic reticulum"/>
    <property type="evidence" value="ECO:0007669"/>
    <property type="project" value="TreeGrafter"/>
</dbReference>
<dbReference type="PROSITE" id="PS50240">
    <property type="entry name" value="TRYPSIN_DOM"/>
    <property type="match status" value="1"/>
</dbReference>
<dbReference type="InterPro" id="IPR001314">
    <property type="entry name" value="Peptidase_S1A"/>
</dbReference>
<evidence type="ECO:0000313" key="4">
    <source>
        <dbReference type="Ensembl" id="ENSLAFP00000024069.1"/>
    </source>
</evidence>
<dbReference type="Gene3D" id="2.40.10.10">
    <property type="entry name" value="Trypsin-like serine proteases"/>
    <property type="match status" value="1"/>
</dbReference>
<dbReference type="PRINTS" id="PR00722">
    <property type="entry name" value="CHYMOTRYPSIN"/>
</dbReference>
<keyword evidence="5" id="KW-1185">Reference proteome</keyword>
<dbReference type="SUPFAM" id="SSF50494">
    <property type="entry name" value="Trypsin-like serine proteases"/>
    <property type="match status" value="1"/>
</dbReference>
<evidence type="ECO:0000313" key="5">
    <source>
        <dbReference type="Proteomes" id="UP000007646"/>
    </source>
</evidence>
<evidence type="ECO:0000256" key="1">
    <source>
        <dbReference type="ARBA" id="ARBA00023157"/>
    </source>
</evidence>
<keyword evidence="2" id="KW-0472">Membrane</keyword>
<proteinExistence type="predicted"/>
<evidence type="ECO:0000256" key="2">
    <source>
        <dbReference type="SAM" id="Phobius"/>
    </source>
</evidence>
<dbReference type="GeneTree" id="ENSGT00940000162940"/>
<dbReference type="InterPro" id="IPR009003">
    <property type="entry name" value="Peptidase_S1_PA"/>
</dbReference>
<dbReference type="PROSITE" id="PS00134">
    <property type="entry name" value="TRYPSIN_HIS"/>
    <property type="match status" value="1"/>
</dbReference>
<dbReference type="InterPro" id="IPR018114">
    <property type="entry name" value="TRYPSIN_HIS"/>
</dbReference>
<dbReference type="MEROPS" id="S01.250"/>
<dbReference type="GO" id="GO:0004298">
    <property type="term" value="F:threonine-type endopeptidase activity"/>
    <property type="evidence" value="ECO:0007669"/>
    <property type="project" value="TreeGrafter"/>
</dbReference>
<keyword evidence="2" id="KW-1133">Transmembrane helix</keyword>
<reference evidence="4" key="2">
    <citation type="submission" date="2025-08" db="UniProtKB">
        <authorList>
            <consortium name="Ensembl"/>
        </authorList>
    </citation>
    <scope>IDENTIFICATION</scope>
    <source>
        <strain evidence="4">Isolate ISIS603380</strain>
    </source>
</reference>
<feature type="domain" description="Peptidase S1" evidence="3">
    <location>
        <begin position="30"/>
        <end position="267"/>
    </location>
</feature>
<dbReference type="GO" id="GO:0004252">
    <property type="term" value="F:serine-type endopeptidase activity"/>
    <property type="evidence" value="ECO:0007669"/>
    <property type="project" value="InterPro"/>
</dbReference>
<feature type="transmembrane region" description="Helical" evidence="2">
    <location>
        <begin position="279"/>
        <end position="299"/>
    </location>
</feature>
<dbReference type="InParanoid" id="G3U8B1"/>
<dbReference type="FunFam" id="2.40.10.10:FF:000039">
    <property type="entry name" value="Brain-specific serine protease 4"/>
    <property type="match status" value="1"/>
</dbReference>
<name>G3U8B1_LOXAF</name>
<sequence length="300" mass="33310">ICEGLAQPVSTLSLVPLFGVCGQTNISCRVVKGKVVEEGKWPWQVSILFLGIYVCSGSIFHEQWVLTAAHCLQRSRNQSQYSVRVGHQRSPEAGIQLPISRIVIHESFSNLASQDIALLKLQNPISWSPNIQPICLPDARHKLPLGSICWVIGWGHVGKQGTSTPAPYSLQEIAIKIVHNDVCNEKYRFLLKRGQKFFIGKDMLCGKSQRGVASCQGSSGNPLVCRVNRTWIQMGLVSWGFSCAQSRFPSIYTSTSYFNLWIKNQVSDVKFISRASPAFLSPVFLTGYILLVSLGSLWLL</sequence>
<dbReference type="AlphaFoldDB" id="G3U8B1"/>
<dbReference type="Pfam" id="PF00089">
    <property type="entry name" value="Trypsin"/>
    <property type="match status" value="1"/>
</dbReference>
<keyword evidence="1" id="KW-1015">Disulfide bond</keyword>
<protein>
    <recommendedName>
        <fullName evidence="3">Peptidase S1 domain-containing protein</fullName>
    </recommendedName>
</protein>
<dbReference type="STRING" id="9785.ENSLAFP00000024069"/>
<accession>G3U8B1</accession>
<dbReference type="PANTHER" id="PTHR24253">
    <property type="entry name" value="TRANSMEMBRANE PROTEASE SERINE"/>
    <property type="match status" value="1"/>
</dbReference>
<dbReference type="InterPro" id="IPR043504">
    <property type="entry name" value="Peptidase_S1_PA_chymotrypsin"/>
</dbReference>
<evidence type="ECO:0000259" key="3">
    <source>
        <dbReference type="PROSITE" id="PS50240"/>
    </source>
</evidence>
<dbReference type="SMART" id="SM00020">
    <property type="entry name" value="Tryp_SPc"/>
    <property type="match status" value="1"/>
</dbReference>
<reference evidence="4 5" key="1">
    <citation type="submission" date="2009-06" db="EMBL/GenBank/DDBJ databases">
        <title>The Genome Sequence of Loxodonta africana (African elephant).</title>
        <authorList>
            <person name="Di Palma F."/>
            <person name="Heiman D."/>
            <person name="Young S."/>
            <person name="Johnson J."/>
            <person name="Lander E.S."/>
            <person name="Lindblad-Toh K."/>
        </authorList>
    </citation>
    <scope>NUCLEOTIDE SEQUENCE [LARGE SCALE GENOMIC DNA]</scope>
    <source>
        <strain evidence="4 5">Isolate ISIS603380</strain>
    </source>
</reference>
<organism evidence="4 5">
    <name type="scientific">Loxodonta africana</name>
    <name type="common">African elephant</name>
    <dbReference type="NCBI Taxonomy" id="9785"/>
    <lineage>
        <taxon>Eukaryota</taxon>
        <taxon>Metazoa</taxon>
        <taxon>Chordata</taxon>
        <taxon>Craniata</taxon>
        <taxon>Vertebrata</taxon>
        <taxon>Euteleostomi</taxon>
        <taxon>Mammalia</taxon>
        <taxon>Eutheria</taxon>
        <taxon>Afrotheria</taxon>
        <taxon>Proboscidea</taxon>
        <taxon>Elephantidae</taxon>
        <taxon>Loxodonta</taxon>
    </lineage>
</organism>
<dbReference type="Ensembl" id="ENSLAFT00000031296.1">
    <property type="protein sequence ID" value="ENSLAFP00000024069.1"/>
    <property type="gene ID" value="ENSLAFG00000031922.1"/>
</dbReference>
<dbReference type="OMA" id="ICNHRYQ"/>
<dbReference type="GO" id="GO:0006508">
    <property type="term" value="P:proteolysis"/>
    <property type="evidence" value="ECO:0007669"/>
    <property type="project" value="InterPro"/>
</dbReference>
<dbReference type="Proteomes" id="UP000007646">
    <property type="component" value="Unassembled WGS sequence"/>
</dbReference>
<keyword evidence="2" id="KW-0812">Transmembrane</keyword>
<dbReference type="CDD" id="cd00190">
    <property type="entry name" value="Tryp_SPc"/>
    <property type="match status" value="1"/>
</dbReference>
<reference evidence="4" key="3">
    <citation type="submission" date="2025-09" db="UniProtKB">
        <authorList>
            <consortium name="Ensembl"/>
        </authorList>
    </citation>
    <scope>IDENTIFICATION</scope>
    <source>
        <strain evidence="4">Isolate ISIS603380</strain>
    </source>
</reference>
<dbReference type="PANTHER" id="PTHR24253:SF35">
    <property type="entry name" value="THREONINE PROTEASE PRSS50-RELATED"/>
    <property type="match status" value="1"/>
</dbReference>
<dbReference type="eggNOG" id="KOG3627">
    <property type="taxonomic scope" value="Eukaryota"/>
</dbReference>